<dbReference type="Proteomes" id="UP000238479">
    <property type="component" value="Chromosome 2"/>
</dbReference>
<dbReference type="UniPathway" id="UPA00031">
    <property type="reaction ID" value="UER00006"/>
</dbReference>
<organism evidence="1 2">
    <name type="scientific">Rosa chinensis</name>
    <name type="common">China rose</name>
    <dbReference type="NCBI Taxonomy" id="74649"/>
    <lineage>
        <taxon>Eukaryota</taxon>
        <taxon>Viridiplantae</taxon>
        <taxon>Streptophyta</taxon>
        <taxon>Embryophyta</taxon>
        <taxon>Tracheophyta</taxon>
        <taxon>Spermatophyta</taxon>
        <taxon>Magnoliopsida</taxon>
        <taxon>eudicotyledons</taxon>
        <taxon>Gunneridae</taxon>
        <taxon>Pentapetalae</taxon>
        <taxon>rosids</taxon>
        <taxon>fabids</taxon>
        <taxon>Rosales</taxon>
        <taxon>Rosaceae</taxon>
        <taxon>Rosoideae</taxon>
        <taxon>Rosoideae incertae sedis</taxon>
        <taxon>Rosa</taxon>
    </lineage>
</organism>
<evidence type="ECO:0000313" key="1">
    <source>
        <dbReference type="EMBL" id="PRQ52550.1"/>
    </source>
</evidence>
<keyword evidence="1" id="KW-0808">Transferase</keyword>
<dbReference type="GO" id="GO:0000105">
    <property type="term" value="P:L-histidine biosynthetic process"/>
    <property type="evidence" value="ECO:0007669"/>
    <property type="project" value="UniProtKB-UniPathway"/>
</dbReference>
<comment type="caution">
    <text evidence="1">The sequence shown here is derived from an EMBL/GenBank/DDBJ whole genome shotgun (WGS) entry which is preliminary data.</text>
</comment>
<dbReference type="Gramene" id="PRQ52550">
    <property type="protein sequence ID" value="PRQ52550"/>
    <property type="gene ID" value="RchiOBHm_Chr2g0156731"/>
</dbReference>
<protein>
    <submittedName>
        <fullName evidence="1">Putative ATP phosphoribosyltransferase</fullName>
        <ecNumber evidence="1">2.4.2.17</ecNumber>
    </submittedName>
</protein>
<keyword evidence="2" id="KW-1185">Reference proteome</keyword>
<gene>
    <name evidence="1" type="ORF">RchiOBHm_Chr2g0156731</name>
</gene>
<dbReference type="EC" id="2.4.2.17" evidence="1"/>
<dbReference type="GO" id="GO:0003879">
    <property type="term" value="F:ATP phosphoribosyltransferase activity"/>
    <property type="evidence" value="ECO:0007669"/>
    <property type="project" value="UniProtKB-EC"/>
</dbReference>
<dbReference type="STRING" id="74649.A0A2P6S1J2"/>
<dbReference type="InterPro" id="IPR001348">
    <property type="entry name" value="ATP_PRibTrfase_HisG"/>
</dbReference>
<name>A0A2P6S1J2_ROSCH</name>
<dbReference type="EMBL" id="PDCK01000040">
    <property type="protein sequence ID" value="PRQ52550.1"/>
    <property type="molecule type" value="Genomic_DNA"/>
</dbReference>
<dbReference type="AlphaFoldDB" id="A0A2P6S1J2"/>
<evidence type="ECO:0000313" key="2">
    <source>
        <dbReference type="Proteomes" id="UP000238479"/>
    </source>
</evidence>
<sequence>MMMKKIVSYHQHQKNPIEKSRRSNYFGAGKYLSLWKYISTADGALEAAPAAVLVASKRSFLRRKNSLDATREILERLDANRKAEGTFMVFANMSGNSAQEVCERVLSQPLLSGLRSGGSEVIVIPSSTYTFDEETPRWPELLSKLGL</sequence>
<proteinExistence type="predicted"/>
<dbReference type="PANTHER" id="PTHR21403">
    <property type="entry name" value="ATP PHOSPHORIBOSYLTRANSFERASE ATP-PRTASE"/>
    <property type="match status" value="1"/>
</dbReference>
<dbReference type="PANTHER" id="PTHR21403:SF8">
    <property type="entry name" value="ATP PHOSPHORIBOSYLTRANSFERASE"/>
    <property type="match status" value="1"/>
</dbReference>
<keyword evidence="1" id="KW-0328">Glycosyltransferase</keyword>
<reference evidence="1 2" key="1">
    <citation type="journal article" date="2018" name="Nat. Genet.">
        <title>The Rosa genome provides new insights in the design of modern roses.</title>
        <authorList>
            <person name="Bendahmane M."/>
        </authorList>
    </citation>
    <scope>NUCLEOTIDE SEQUENCE [LARGE SCALE GENOMIC DNA]</scope>
    <source>
        <strain evidence="2">cv. Old Blush</strain>
    </source>
</reference>
<accession>A0A2P6S1J2</accession>